<keyword evidence="5" id="KW-1185">Reference proteome</keyword>
<dbReference type="Proteomes" id="UP001215598">
    <property type="component" value="Unassembled WGS sequence"/>
</dbReference>
<evidence type="ECO:0000313" key="5">
    <source>
        <dbReference type="Proteomes" id="UP001215598"/>
    </source>
</evidence>
<proteinExistence type="predicted"/>
<reference evidence="4" key="1">
    <citation type="submission" date="2023-03" db="EMBL/GenBank/DDBJ databases">
        <title>Massive genome expansion in bonnet fungi (Mycena s.s.) driven by repeated elements and novel gene families across ecological guilds.</title>
        <authorList>
            <consortium name="Lawrence Berkeley National Laboratory"/>
            <person name="Harder C.B."/>
            <person name="Miyauchi S."/>
            <person name="Viragh M."/>
            <person name="Kuo A."/>
            <person name="Thoen E."/>
            <person name="Andreopoulos B."/>
            <person name="Lu D."/>
            <person name="Skrede I."/>
            <person name="Drula E."/>
            <person name="Henrissat B."/>
            <person name="Morin E."/>
            <person name="Kohler A."/>
            <person name="Barry K."/>
            <person name="LaButti K."/>
            <person name="Morin E."/>
            <person name="Salamov A."/>
            <person name="Lipzen A."/>
            <person name="Mereny Z."/>
            <person name="Hegedus B."/>
            <person name="Baldrian P."/>
            <person name="Stursova M."/>
            <person name="Weitz H."/>
            <person name="Taylor A."/>
            <person name="Grigoriev I.V."/>
            <person name="Nagy L.G."/>
            <person name="Martin F."/>
            <person name="Kauserud H."/>
        </authorList>
    </citation>
    <scope>NUCLEOTIDE SEQUENCE</scope>
    <source>
        <strain evidence="4">CBHHK182m</strain>
    </source>
</reference>
<protein>
    <submittedName>
        <fullName evidence="4">Uncharacterized protein</fullName>
    </submittedName>
</protein>
<comment type="caution">
    <text evidence="4">The sequence shown here is derived from an EMBL/GenBank/DDBJ whole genome shotgun (WGS) entry which is preliminary data.</text>
</comment>
<keyword evidence="2" id="KW-0472">Membrane</keyword>
<evidence type="ECO:0000313" key="4">
    <source>
        <dbReference type="EMBL" id="KAJ7775082.1"/>
    </source>
</evidence>
<feature type="region of interest" description="Disordered" evidence="1">
    <location>
        <begin position="245"/>
        <end position="287"/>
    </location>
</feature>
<organism evidence="4 5">
    <name type="scientific">Mycena metata</name>
    <dbReference type="NCBI Taxonomy" id="1033252"/>
    <lineage>
        <taxon>Eukaryota</taxon>
        <taxon>Fungi</taxon>
        <taxon>Dikarya</taxon>
        <taxon>Basidiomycota</taxon>
        <taxon>Agaricomycotina</taxon>
        <taxon>Agaricomycetes</taxon>
        <taxon>Agaricomycetidae</taxon>
        <taxon>Agaricales</taxon>
        <taxon>Marasmiineae</taxon>
        <taxon>Mycenaceae</taxon>
        <taxon>Mycena</taxon>
    </lineage>
</organism>
<dbReference type="EMBL" id="JARKIB010000011">
    <property type="protein sequence ID" value="KAJ7775082.1"/>
    <property type="molecule type" value="Genomic_DNA"/>
</dbReference>
<evidence type="ECO:0000256" key="2">
    <source>
        <dbReference type="SAM" id="Phobius"/>
    </source>
</evidence>
<dbReference type="AlphaFoldDB" id="A0AAD7NU56"/>
<sequence length="287" mass="30039">MLAGSLLIVVWLLAQDLFVFAQTSNATCAVSHNWTFNSQKQSPCVVAATLLAVCTGSYEVAALPPQFHYDGPDLQDANPCQCNTVVYSLLAECGLCQGRTITMWSLWETNCASVSIDSFPLPLPAGLHVPGWAYQDVEAADMFNETLALANANITESTALPLPSKTSSSAAKSTPSASVSSAAAQPSLASDTSDSPPALNPKRNNAIGGGIVGGVAALALVGSLVFWLYRRRRIAQKNGEVLDSPAMSQHRTDTLASHPSHPTLPMPSITVSSLNSQPGSGSIRSAV</sequence>
<keyword evidence="2" id="KW-0812">Transmembrane</keyword>
<evidence type="ECO:0000256" key="3">
    <source>
        <dbReference type="SAM" id="SignalP"/>
    </source>
</evidence>
<keyword evidence="2" id="KW-1133">Transmembrane helix</keyword>
<feature type="chain" id="PRO_5042259675" evidence="3">
    <location>
        <begin position="22"/>
        <end position="287"/>
    </location>
</feature>
<keyword evidence="3" id="KW-0732">Signal</keyword>
<feature type="region of interest" description="Disordered" evidence="1">
    <location>
        <begin position="160"/>
        <end position="201"/>
    </location>
</feature>
<feature type="signal peptide" evidence="3">
    <location>
        <begin position="1"/>
        <end position="21"/>
    </location>
</feature>
<gene>
    <name evidence="4" type="ORF">B0H16DRAFT_1880224</name>
</gene>
<evidence type="ECO:0000256" key="1">
    <source>
        <dbReference type="SAM" id="MobiDB-lite"/>
    </source>
</evidence>
<feature type="transmembrane region" description="Helical" evidence="2">
    <location>
        <begin position="206"/>
        <end position="229"/>
    </location>
</feature>
<feature type="compositionally biased region" description="Low complexity" evidence="1">
    <location>
        <begin position="160"/>
        <end position="190"/>
    </location>
</feature>
<name>A0AAD7NU56_9AGAR</name>
<feature type="compositionally biased region" description="Polar residues" evidence="1">
    <location>
        <begin position="246"/>
        <end position="257"/>
    </location>
</feature>
<feature type="compositionally biased region" description="Polar residues" evidence="1">
    <location>
        <begin position="269"/>
        <end position="287"/>
    </location>
</feature>
<accession>A0AAD7NU56</accession>